<comment type="caution">
    <text evidence="2">The sequence shown here is derived from an EMBL/GenBank/DDBJ whole genome shotgun (WGS) entry which is preliminary data.</text>
</comment>
<dbReference type="Proteomes" id="UP000556436">
    <property type="component" value="Unassembled WGS sequence"/>
</dbReference>
<dbReference type="AlphaFoldDB" id="A0A7W7LC93"/>
<gene>
    <name evidence="2" type="ORF">FHS38_003569</name>
</gene>
<name>A0A7W7LC93_STRNE</name>
<organism evidence="2 3">
    <name type="scientific">Streptomyces netropsis</name>
    <name type="common">Streptoverticillium netropsis</name>
    <dbReference type="NCBI Taxonomy" id="55404"/>
    <lineage>
        <taxon>Bacteria</taxon>
        <taxon>Bacillati</taxon>
        <taxon>Actinomycetota</taxon>
        <taxon>Actinomycetes</taxon>
        <taxon>Kitasatosporales</taxon>
        <taxon>Streptomycetaceae</taxon>
        <taxon>Streptomyces</taxon>
    </lineage>
</organism>
<dbReference type="EMBL" id="JACHJG010000007">
    <property type="protein sequence ID" value="MBB4887515.1"/>
    <property type="molecule type" value="Genomic_DNA"/>
</dbReference>
<reference evidence="2 3" key="1">
    <citation type="submission" date="2020-08" db="EMBL/GenBank/DDBJ databases">
        <title>Genomic Encyclopedia of Type Strains, Phase III (KMG-III): the genomes of soil and plant-associated and newly described type strains.</title>
        <authorList>
            <person name="Whitman W."/>
        </authorList>
    </citation>
    <scope>NUCLEOTIDE SEQUENCE [LARGE SCALE GENOMIC DNA]</scope>
    <source>
        <strain evidence="2 3">CECT 3265</strain>
    </source>
</reference>
<evidence type="ECO:0000313" key="3">
    <source>
        <dbReference type="Proteomes" id="UP000556436"/>
    </source>
</evidence>
<keyword evidence="3" id="KW-1185">Reference proteome</keyword>
<feature type="region of interest" description="Disordered" evidence="1">
    <location>
        <begin position="1"/>
        <end position="24"/>
    </location>
</feature>
<accession>A0A7W7LC93</accession>
<dbReference type="RefSeq" id="WP_184734533.1">
    <property type="nucleotide sequence ID" value="NZ_BMRW01000009.1"/>
</dbReference>
<proteinExistence type="predicted"/>
<evidence type="ECO:0000313" key="2">
    <source>
        <dbReference type="EMBL" id="MBB4887515.1"/>
    </source>
</evidence>
<sequence length="49" mass="5344">MSEQNRVEYTVEVDEESPSSVTVHHAKGGTSIIVDPGADTVRISFKRAL</sequence>
<protein>
    <submittedName>
        <fullName evidence="2">Uncharacterized protein</fullName>
    </submittedName>
</protein>
<evidence type="ECO:0000256" key="1">
    <source>
        <dbReference type="SAM" id="MobiDB-lite"/>
    </source>
</evidence>